<dbReference type="AlphaFoldDB" id="A0AAV1LWW3"/>
<dbReference type="PANTHER" id="PTHR45913">
    <property type="entry name" value="EPM2A-INTERACTING PROTEIN 1"/>
    <property type="match status" value="1"/>
</dbReference>
<dbReference type="InterPro" id="IPR012337">
    <property type="entry name" value="RNaseH-like_sf"/>
</dbReference>
<accession>A0AAV1LWW3</accession>
<dbReference type="EMBL" id="CAVLGL010000097">
    <property type="protein sequence ID" value="CAK1598111.1"/>
    <property type="molecule type" value="Genomic_DNA"/>
</dbReference>
<sequence length="430" mass="48094">MDKWLIKRTSTDAGGGSPNNASQIKRIKHVVLDSSVASDSTMTTTVTSNISHETNATTSSTSSVITIDESRETSSSTTITISHNSDDCSSTATSTLHIDTESDASTSTKQATTISETTGKRQRIFKESYIQFGFKCTVLNFEQRPQCVVCSEVLANESMKPTKLKRHLETKHPQLKNKDESYFKRLATKLKSQQVDFQKYTIVNQKALQASFEVSFLIAKTKKHHNIGETLILPAAMKMVSIMQGEKYANLLKTIPLSSDTVHRRINLLAADIKIQLIDRVKGSPYYAIQLDESTDVANVVQLLIFIRYRYENDICEDLLFCQGLEGRTTGEAIFNAVNTFFELHDIKWEYYVSVCTDGAAALTGFKTGFKAKVTEIAPHVGFVYCMIHRKALAAKHFQPDVNKVLEQVVTIINFIKARALNSRLFKIMS</sequence>
<comment type="caution">
    <text evidence="2">The sequence shown here is derived from an EMBL/GenBank/DDBJ whole genome shotgun (WGS) entry which is preliminary data.</text>
</comment>
<evidence type="ECO:0000256" key="1">
    <source>
        <dbReference type="SAM" id="MobiDB-lite"/>
    </source>
</evidence>
<dbReference type="SUPFAM" id="SSF53098">
    <property type="entry name" value="Ribonuclease H-like"/>
    <property type="match status" value="1"/>
</dbReference>
<dbReference type="Proteomes" id="UP001314205">
    <property type="component" value="Unassembled WGS sequence"/>
</dbReference>
<protein>
    <submittedName>
        <fullName evidence="2">Uncharacterized protein</fullName>
    </submittedName>
</protein>
<reference evidence="2 3" key="1">
    <citation type="submission" date="2023-11" db="EMBL/GenBank/DDBJ databases">
        <authorList>
            <person name="Hedman E."/>
            <person name="Englund M."/>
            <person name="Stromberg M."/>
            <person name="Nyberg Akerstrom W."/>
            <person name="Nylinder S."/>
            <person name="Jareborg N."/>
            <person name="Kallberg Y."/>
            <person name="Kronander E."/>
        </authorList>
    </citation>
    <scope>NUCLEOTIDE SEQUENCE [LARGE SCALE GENOMIC DNA]</scope>
</reference>
<feature type="compositionally biased region" description="Low complexity" evidence="1">
    <location>
        <begin position="53"/>
        <end position="82"/>
    </location>
</feature>
<name>A0AAV1LWW3_9NEOP</name>
<feature type="region of interest" description="Disordered" evidence="1">
    <location>
        <begin position="53"/>
        <end position="93"/>
    </location>
</feature>
<gene>
    <name evidence="2" type="ORF">PARMNEM_LOCUS17149</name>
</gene>
<feature type="region of interest" description="Disordered" evidence="1">
    <location>
        <begin position="1"/>
        <end position="24"/>
    </location>
</feature>
<proteinExistence type="predicted"/>
<dbReference type="PANTHER" id="PTHR45913:SF19">
    <property type="entry name" value="LOW QUALITY PROTEIN: ZINC FINGER BED DOMAIN-CONTAINING PROTEIN 5-LIKE"/>
    <property type="match status" value="1"/>
</dbReference>
<evidence type="ECO:0000313" key="2">
    <source>
        <dbReference type="EMBL" id="CAK1598111.1"/>
    </source>
</evidence>
<keyword evidence="3" id="KW-1185">Reference proteome</keyword>
<evidence type="ECO:0000313" key="3">
    <source>
        <dbReference type="Proteomes" id="UP001314205"/>
    </source>
</evidence>
<organism evidence="2 3">
    <name type="scientific">Parnassius mnemosyne</name>
    <name type="common">clouded apollo</name>
    <dbReference type="NCBI Taxonomy" id="213953"/>
    <lineage>
        <taxon>Eukaryota</taxon>
        <taxon>Metazoa</taxon>
        <taxon>Ecdysozoa</taxon>
        <taxon>Arthropoda</taxon>
        <taxon>Hexapoda</taxon>
        <taxon>Insecta</taxon>
        <taxon>Pterygota</taxon>
        <taxon>Neoptera</taxon>
        <taxon>Endopterygota</taxon>
        <taxon>Lepidoptera</taxon>
        <taxon>Glossata</taxon>
        <taxon>Ditrysia</taxon>
        <taxon>Papilionoidea</taxon>
        <taxon>Papilionidae</taxon>
        <taxon>Parnassiinae</taxon>
        <taxon>Parnassini</taxon>
        <taxon>Parnassius</taxon>
        <taxon>Driopa</taxon>
    </lineage>
</organism>